<dbReference type="SMART" id="SM00052">
    <property type="entry name" value="EAL"/>
    <property type="match status" value="1"/>
</dbReference>
<sequence>MIRIAVAVCLLLYSLVSAATSLTEQEQAWLGEKDRTFSIGMVSVPPYYFAGENSRVAGYSHDVLQLIAKQLDLQFRYRLYPSFAEVKTAVLSGELDVAAAINPSVKRRKNYEFTRPYLYIENRYFSKRGTQIDTNNLTGVKIGVSRGTLLSEWLIKNHPEAIVFEADTSKDLLKLLSNRSIDLIAGVSGSIEWNARQSSINDIEMAGDVVLDYQESFGTNKDKRQLIDILQKGLSGISTDQWRQLERRWLTGQDDSIWDQIRQLGIYLIIGMIFLGIMAVLVWNRSLQWQIKARRQAELAQRSRREMLEASSTMESRRRVSAMFSKMLEAELPETVCLHWTVQTSGQVILEGASGVQAAIKQKMAEQCQLKLKDIRQRPAKLISLIKASEDWAQFMDYCEQVHSPVRMLEPIVCRSRLIGFVSIHASVESSKSFEPGMTEQGKVSASVRFFELVMERFEDRRRLYEMAHQDSLTGLPNRRQLYEELTQMLSQGEVGALLFIDLDHFKMVNDSLGHEVGDLLLKAVASRFQCMLSEDQMLARLGGDEFVMVMPRCNGAQTEEMAQTLSTLMEDSVTVSGQEVYLSPSIGIALYPENGKNVDTLIRNADAAMYQAKDKGRNRWQFYDISMTVKARERLNLLGDLRLALARKDFELYYQPQHDMVSGNIIGAEALIRWNHQQLGFITPDKFIPLAEESGLILPLGEWVLETACNQMTRWKEKGIQLERISVNISMAQLHQPGLIARVEGVLERTACRPEWLEFEVTESYLMSDPVEAGRLLAQIRSMGIMVALDDFGTGYSSMSYLNALPLDRLKIDRSFVFKLPDEDEGAIVRAIIAMCQCLNIGIVAEGIEKKEQKQFMMEQGCDLAQGYLYSRPLPCHEFEKYFANLPEFNQNDAQTQSLIQRPNPPTQVEPA</sequence>
<dbReference type="GO" id="GO:0071111">
    <property type="term" value="F:cyclic-guanylate-specific phosphodiesterase activity"/>
    <property type="evidence" value="ECO:0007669"/>
    <property type="project" value="UniProtKB-EC"/>
</dbReference>
<evidence type="ECO:0000256" key="1">
    <source>
        <dbReference type="ARBA" id="ARBA00001946"/>
    </source>
</evidence>
<name>A0A2V1GUA3_9GAMM</name>
<evidence type="ECO:0000256" key="6">
    <source>
        <dbReference type="SAM" id="SignalP"/>
    </source>
</evidence>
<dbReference type="Gene3D" id="3.30.70.270">
    <property type="match status" value="1"/>
</dbReference>
<reference evidence="9 10" key="1">
    <citation type="submission" date="2018-04" db="EMBL/GenBank/DDBJ databases">
        <title>Thalassorhabdus spongiae gen. nov., sp. nov., isolated from a marine sponge in South-West Iceland.</title>
        <authorList>
            <person name="Knobloch S."/>
            <person name="Daussin A."/>
            <person name="Johannsson R."/>
            <person name="Marteinsson V.T."/>
        </authorList>
    </citation>
    <scope>NUCLEOTIDE SEQUENCE [LARGE SCALE GENOMIC DNA]</scope>
    <source>
        <strain evidence="9 10">Hp12</strain>
    </source>
</reference>
<evidence type="ECO:0000256" key="2">
    <source>
        <dbReference type="ARBA" id="ARBA00012282"/>
    </source>
</evidence>
<dbReference type="SMART" id="SM00062">
    <property type="entry name" value="PBPb"/>
    <property type="match status" value="1"/>
</dbReference>
<dbReference type="CDD" id="cd01007">
    <property type="entry name" value="PBP2_BvgS_HisK_like"/>
    <property type="match status" value="1"/>
</dbReference>
<dbReference type="FunFam" id="3.20.20.450:FF:000001">
    <property type="entry name" value="Cyclic di-GMP phosphodiesterase yahA"/>
    <property type="match status" value="1"/>
</dbReference>
<dbReference type="InterPro" id="IPR029787">
    <property type="entry name" value="Nucleotide_cyclase"/>
</dbReference>
<dbReference type="SUPFAM" id="SSF53850">
    <property type="entry name" value="Periplasmic binding protein-like II"/>
    <property type="match status" value="1"/>
</dbReference>
<dbReference type="PANTHER" id="PTHR33121:SF71">
    <property type="entry name" value="OXYGEN SENSOR PROTEIN DOSP"/>
    <property type="match status" value="1"/>
</dbReference>
<feature type="signal peptide" evidence="6">
    <location>
        <begin position="1"/>
        <end position="18"/>
    </location>
</feature>
<evidence type="ECO:0000256" key="3">
    <source>
        <dbReference type="ARBA" id="ARBA00022636"/>
    </source>
</evidence>
<organism evidence="9 10">
    <name type="scientific">Pelagibaculum spongiae</name>
    <dbReference type="NCBI Taxonomy" id="2080658"/>
    <lineage>
        <taxon>Bacteria</taxon>
        <taxon>Pseudomonadati</taxon>
        <taxon>Pseudomonadota</taxon>
        <taxon>Gammaproteobacteria</taxon>
        <taxon>Oceanospirillales</taxon>
        <taxon>Pelagibaculum</taxon>
    </lineage>
</organism>
<dbReference type="Gene3D" id="3.40.190.10">
    <property type="entry name" value="Periplasmic binding protein-like II"/>
    <property type="match status" value="2"/>
</dbReference>
<feature type="chain" id="PRO_5015864561" description="cyclic-guanylate-specific phosphodiesterase" evidence="6">
    <location>
        <begin position="19"/>
        <end position="913"/>
    </location>
</feature>
<keyword evidence="10" id="KW-1185">Reference proteome</keyword>
<dbReference type="SMART" id="SM00267">
    <property type="entry name" value="GGDEF"/>
    <property type="match status" value="1"/>
</dbReference>
<feature type="domain" description="EAL" evidence="7">
    <location>
        <begin position="635"/>
        <end position="888"/>
    </location>
</feature>
<dbReference type="InterPro" id="IPR000160">
    <property type="entry name" value="GGDEF_dom"/>
</dbReference>
<dbReference type="InterPro" id="IPR050706">
    <property type="entry name" value="Cyclic-di-GMP_PDE-like"/>
</dbReference>
<gene>
    <name evidence="9" type="ORF">DC094_13145</name>
</gene>
<dbReference type="InterPro" id="IPR043128">
    <property type="entry name" value="Rev_trsase/Diguanyl_cyclase"/>
</dbReference>
<feature type="transmembrane region" description="Helical" evidence="5">
    <location>
        <begin position="264"/>
        <end position="284"/>
    </location>
</feature>
<comment type="cofactor">
    <cofactor evidence="1">
        <name>Mg(2+)</name>
        <dbReference type="ChEBI" id="CHEBI:18420"/>
    </cofactor>
</comment>
<keyword evidence="6" id="KW-0732">Signal</keyword>
<dbReference type="PANTHER" id="PTHR33121">
    <property type="entry name" value="CYCLIC DI-GMP PHOSPHODIESTERASE PDEF"/>
    <property type="match status" value="1"/>
</dbReference>
<feature type="domain" description="GGDEF" evidence="8">
    <location>
        <begin position="494"/>
        <end position="626"/>
    </location>
</feature>
<comment type="catalytic activity">
    <reaction evidence="4">
        <text>3',3'-c-di-GMP + H2O = 5'-phosphoguanylyl(3'-&gt;5')guanosine + H(+)</text>
        <dbReference type="Rhea" id="RHEA:24902"/>
        <dbReference type="ChEBI" id="CHEBI:15377"/>
        <dbReference type="ChEBI" id="CHEBI:15378"/>
        <dbReference type="ChEBI" id="CHEBI:58754"/>
        <dbReference type="ChEBI" id="CHEBI:58805"/>
        <dbReference type="EC" id="3.1.4.52"/>
    </reaction>
    <physiologicalReaction direction="left-to-right" evidence="4">
        <dbReference type="Rhea" id="RHEA:24903"/>
    </physiologicalReaction>
</comment>
<evidence type="ECO:0000259" key="7">
    <source>
        <dbReference type="PROSITE" id="PS50883"/>
    </source>
</evidence>
<dbReference type="AlphaFoldDB" id="A0A2V1GUA3"/>
<protein>
    <recommendedName>
        <fullName evidence="2">cyclic-guanylate-specific phosphodiesterase</fullName>
        <ecNumber evidence="2">3.1.4.52</ecNumber>
    </recommendedName>
</protein>
<evidence type="ECO:0000313" key="9">
    <source>
        <dbReference type="EMBL" id="PVZ68237.1"/>
    </source>
</evidence>
<proteinExistence type="predicted"/>
<keyword evidence="3" id="KW-0973">c-di-GMP</keyword>
<dbReference type="InterPro" id="IPR001633">
    <property type="entry name" value="EAL_dom"/>
</dbReference>
<evidence type="ECO:0000256" key="4">
    <source>
        <dbReference type="ARBA" id="ARBA00051114"/>
    </source>
</evidence>
<dbReference type="Proteomes" id="UP000244906">
    <property type="component" value="Unassembled WGS sequence"/>
</dbReference>
<dbReference type="NCBIfam" id="TIGR00254">
    <property type="entry name" value="GGDEF"/>
    <property type="match status" value="1"/>
</dbReference>
<dbReference type="RefSeq" id="WP_116687565.1">
    <property type="nucleotide sequence ID" value="NZ_CAWNYD010000005.1"/>
</dbReference>
<dbReference type="PROSITE" id="PS50883">
    <property type="entry name" value="EAL"/>
    <property type="match status" value="1"/>
</dbReference>
<comment type="caution">
    <text evidence="9">The sequence shown here is derived from an EMBL/GenBank/DDBJ whole genome shotgun (WGS) entry which is preliminary data.</text>
</comment>
<dbReference type="GO" id="GO:0071732">
    <property type="term" value="P:cellular response to nitric oxide"/>
    <property type="evidence" value="ECO:0007669"/>
    <property type="project" value="UniProtKB-ARBA"/>
</dbReference>
<dbReference type="Gene3D" id="3.20.20.450">
    <property type="entry name" value="EAL domain"/>
    <property type="match status" value="1"/>
</dbReference>
<evidence type="ECO:0000256" key="5">
    <source>
        <dbReference type="SAM" id="Phobius"/>
    </source>
</evidence>
<dbReference type="PROSITE" id="PS50887">
    <property type="entry name" value="GGDEF"/>
    <property type="match status" value="1"/>
</dbReference>
<dbReference type="OrthoDB" id="8416215at2"/>
<dbReference type="Pfam" id="PF00990">
    <property type="entry name" value="GGDEF"/>
    <property type="match status" value="1"/>
</dbReference>
<keyword evidence="5" id="KW-0812">Transmembrane</keyword>
<evidence type="ECO:0000313" key="10">
    <source>
        <dbReference type="Proteomes" id="UP000244906"/>
    </source>
</evidence>
<dbReference type="SUPFAM" id="SSF141868">
    <property type="entry name" value="EAL domain-like"/>
    <property type="match status" value="1"/>
</dbReference>
<dbReference type="InterPro" id="IPR035919">
    <property type="entry name" value="EAL_sf"/>
</dbReference>
<dbReference type="SUPFAM" id="SSF55073">
    <property type="entry name" value="Nucleotide cyclase"/>
    <property type="match status" value="1"/>
</dbReference>
<dbReference type="Pfam" id="PF00563">
    <property type="entry name" value="EAL"/>
    <property type="match status" value="1"/>
</dbReference>
<evidence type="ECO:0000259" key="8">
    <source>
        <dbReference type="PROSITE" id="PS50887"/>
    </source>
</evidence>
<dbReference type="EC" id="3.1.4.52" evidence="2"/>
<keyword evidence="5" id="KW-1133">Transmembrane helix</keyword>
<accession>A0A2V1GUA3</accession>
<dbReference type="Pfam" id="PF00497">
    <property type="entry name" value="SBP_bac_3"/>
    <property type="match status" value="1"/>
</dbReference>
<dbReference type="InterPro" id="IPR001638">
    <property type="entry name" value="Solute-binding_3/MltF_N"/>
</dbReference>
<dbReference type="CDD" id="cd01948">
    <property type="entry name" value="EAL"/>
    <property type="match status" value="1"/>
</dbReference>
<dbReference type="FunFam" id="3.30.70.270:FF:000001">
    <property type="entry name" value="Diguanylate cyclase domain protein"/>
    <property type="match status" value="1"/>
</dbReference>
<keyword evidence="5" id="KW-0472">Membrane</keyword>
<dbReference type="CDD" id="cd01949">
    <property type="entry name" value="GGDEF"/>
    <property type="match status" value="1"/>
</dbReference>
<dbReference type="EMBL" id="QDDL01000005">
    <property type="protein sequence ID" value="PVZ68237.1"/>
    <property type="molecule type" value="Genomic_DNA"/>
</dbReference>